<protein>
    <submittedName>
        <fullName evidence="6">LysR family transcriptional regulator</fullName>
    </submittedName>
</protein>
<evidence type="ECO:0000256" key="4">
    <source>
        <dbReference type="ARBA" id="ARBA00023163"/>
    </source>
</evidence>
<dbReference type="PANTHER" id="PTHR30346">
    <property type="entry name" value="TRANSCRIPTIONAL DUAL REGULATOR HCAR-RELATED"/>
    <property type="match status" value="1"/>
</dbReference>
<evidence type="ECO:0000256" key="2">
    <source>
        <dbReference type="ARBA" id="ARBA00023015"/>
    </source>
</evidence>
<name>A0A6L5YC76_9BACT</name>
<dbReference type="Pfam" id="PF00126">
    <property type="entry name" value="HTH_1"/>
    <property type="match status" value="1"/>
</dbReference>
<dbReference type="Proteomes" id="UP000473699">
    <property type="component" value="Unassembled WGS sequence"/>
</dbReference>
<dbReference type="PANTHER" id="PTHR30346:SF28">
    <property type="entry name" value="HTH-TYPE TRANSCRIPTIONAL REGULATOR CYNR"/>
    <property type="match status" value="1"/>
</dbReference>
<dbReference type="AlphaFoldDB" id="A0A6L5YC76"/>
<keyword evidence="3" id="KW-0238">DNA-binding</keyword>
<reference evidence="6 7" key="1">
    <citation type="submission" date="2019-08" db="EMBL/GenBank/DDBJ databases">
        <title>In-depth cultivation of the pig gut microbiome towards novel bacterial diversity and tailored functional studies.</title>
        <authorList>
            <person name="Wylensek D."/>
            <person name="Hitch T.C.A."/>
            <person name="Clavel T."/>
        </authorList>
    </citation>
    <scope>NUCLEOTIDE SEQUENCE [LARGE SCALE GENOMIC DNA]</scope>
    <source>
        <strain evidence="6 7">SM-530-WT-4B</strain>
    </source>
</reference>
<dbReference type="PRINTS" id="PR00039">
    <property type="entry name" value="HTHLYSR"/>
</dbReference>
<dbReference type="GO" id="GO:0003700">
    <property type="term" value="F:DNA-binding transcription factor activity"/>
    <property type="evidence" value="ECO:0007669"/>
    <property type="project" value="InterPro"/>
</dbReference>
<feature type="domain" description="HTH lysR-type" evidence="5">
    <location>
        <begin position="1"/>
        <end position="58"/>
    </location>
</feature>
<dbReference type="FunFam" id="1.10.10.10:FF:000001">
    <property type="entry name" value="LysR family transcriptional regulator"/>
    <property type="match status" value="1"/>
</dbReference>
<comment type="caution">
    <text evidence="6">The sequence shown here is derived from an EMBL/GenBank/DDBJ whole genome shotgun (WGS) entry which is preliminary data.</text>
</comment>
<dbReference type="GO" id="GO:0032993">
    <property type="term" value="C:protein-DNA complex"/>
    <property type="evidence" value="ECO:0007669"/>
    <property type="project" value="TreeGrafter"/>
</dbReference>
<dbReference type="Gene3D" id="1.10.10.10">
    <property type="entry name" value="Winged helix-like DNA-binding domain superfamily/Winged helix DNA-binding domain"/>
    <property type="match status" value="1"/>
</dbReference>
<keyword evidence="2" id="KW-0805">Transcription regulation</keyword>
<dbReference type="PROSITE" id="PS50931">
    <property type="entry name" value="HTH_LYSR"/>
    <property type="match status" value="1"/>
</dbReference>
<dbReference type="GO" id="GO:0003677">
    <property type="term" value="F:DNA binding"/>
    <property type="evidence" value="ECO:0007669"/>
    <property type="project" value="UniProtKB-KW"/>
</dbReference>
<sequence>MNLKQLEYVIEISKCGSINKAAQNLYVAQPSLSTAIKQLEQELNFNVFRRKNSGIELTSEGKMLLLSAKLIISEAERIRRIPLLFDSQKNLSICGTWSSLLMCSFMQFRNEFPEASLQDNIKETGIRQAIRDVMDQTYRLSIVSCLDSRRNLYHLEMQKYHIKMTPLAVNVPPVAVVSMNHYLSRFRAVTTAQLKTCPIVAYDTFNSDDWLGAFGLDSSCEILNIFDRGALQDAIRHNYVAILPMDPDLEQSIPNIVMRRISDGPMSSVYMLHQISYPLNPREKKFIARFQARLDSIYGSRAR</sequence>
<dbReference type="SUPFAM" id="SSF53850">
    <property type="entry name" value="Periplasmic binding protein-like II"/>
    <property type="match status" value="1"/>
</dbReference>
<dbReference type="EMBL" id="VUNH01000006">
    <property type="protein sequence ID" value="MST55705.1"/>
    <property type="molecule type" value="Genomic_DNA"/>
</dbReference>
<evidence type="ECO:0000313" key="6">
    <source>
        <dbReference type="EMBL" id="MST55705.1"/>
    </source>
</evidence>
<comment type="similarity">
    <text evidence="1">Belongs to the LysR transcriptional regulatory family.</text>
</comment>
<evidence type="ECO:0000256" key="1">
    <source>
        <dbReference type="ARBA" id="ARBA00009437"/>
    </source>
</evidence>
<evidence type="ECO:0000259" key="5">
    <source>
        <dbReference type="PROSITE" id="PS50931"/>
    </source>
</evidence>
<gene>
    <name evidence="6" type="ORF">FYJ74_06625</name>
</gene>
<dbReference type="InterPro" id="IPR036390">
    <property type="entry name" value="WH_DNA-bd_sf"/>
</dbReference>
<dbReference type="GeneID" id="90987238"/>
<keyword evidence="7" id="KW-1185">Reference proteome</keyword>
<keyword evidence="4" id="KW-0804">Transcription</keyword>
<evidence type="ECO:0000313" key="7">
    <source>
        <dbReference type="Proteomes" id="UP000473699"/>
    </source>
</evidence>
<dbReference type="SUPFAM" id="SSF46785">
    <property type="entry name" value="Winged helix' DNA-binding domain"/>
    <property type="match status" value="1"/>
</dbReference>
<proteinExistence type="inferred from homology"/>
<evidence type="ECO:0000256" key="3">
    <source>
        <dbReference type="ARBA" id="ARBA00023125"/>
    </source>
</evidence>
<dbReference type="InterPro" id="IPR036388">
    <property type="entry name" value="WH-like_DNA-bd_sf"/>
</dbReference>
<dbReference type="InterPro" id="IPR000847">
    <property type="entry name" value="LysR_HTH_N"/>
</dbReference>
<accession>A0A6L5YC76</accession>
<organism evidence="6 7">
    <name type="scientific">Pyramidobacter porci</name>
    <dbReference type="NCBI Taxonomy" id="2605789"/>
    <lineage>
        <taxon>Bacteria</taxon>
        <taxon>Thermotogati</taxon>
        <taxon>Synergistota</taxon>
        <taxon>Synergistia</taxon>
        <taxon>Synergistales</taxon>
        <taxon>Dethiosulfovibrionaceae</taxon>
        <taxon>Pyramidobacter</taxon>
    </lineage>
</organism>
<dbReference type="RefSeq" id="WP_154528801.1">
    <property type="nucleotide sequence ID" value="NZ_JAXDZJ010000037.1"/>
</dbReference>